<keyword evidence="2" id="KW-1185">Reference proteome</keyword>
<dbReference type="Proteomes" id="UP000650081">
    <property type="component" value="Unassembled WGS sequence"/>
</dbReference>
<dbReference type="Pfam" id="PF04134">
    <property type="entry name" value="DCC1-like"/>
    <property type="match status" value="1"/>
</dbReference>
<organism evidence="1 2">
    <name type="scientific">Neolewinella lacunae</name>
    <dbReference type="NCBI Taxonomy" id="1517758"/>
    <lineage>
        <taxon>Bacteria</taxon>
        <taxon>Pseudomonadati</taxon>
        <taxon>Bacteroidota</taxon>
        <taxon>Saprospiria</taxon>
        <taxon>Saprospirales</taxon>
        <taxon>Lewinellaceae</taxon>
        <taxon>Neolewinella</taxon>
    </lineage>
</organism>
<protein>
    <submittedName>
        <fullName evidence="1">Thiol-disulfide oxidoreductase DCC family protein</fullName>
    </submittedName>
</protein>
<dbReference type="InterPro" id="IPR007263">
    <property type="entry name" value="DCC1-like"/>
</dbReference>
<evidence type="ECO:0000313" key="2">
    <source>
        <dbReference type="Proteomes" id="UP000650081"/>
    </source>
</evidence>
<evidence type="ECO:0000313" key="1">
    <source>
        <dbReference type="EMBL" id="MBC6992734.1"/>
    </source>
</evidence>
<comment type="caution">
    <text evidence="1">The sequence shown here is derived from an EMBL/GenBank/DDBJ whole genome shotgun (WGS) entry which is preliminary data.</text>
</comment>
<dbReference type="AlphaFoldDB" id="A0A923PK12"/>
<proteinExistence type="predicted"/>
<accession>A0A923PK12</accession>
<gene>
    <name evidence="1" type="ORF">H9S92_01035</name>
</gene>
<sequence>MAAASPVLFFDGLCNLCNGAVQWFLLNDREGNLRFASLQSELAQELLPAAGVDPTALSSLVLYDNGVAYTESDGALRATALLGGVYRPLARFLRFFPRVLRDAVYRLIAANRYRWFGKREACLLPRPEWKARFLG</sequence>
<dbReference type="GO" id="GO:0015035">
    <property type="term" value="F:protein-disulfide reductase activity"/>
    <property type="evidence" value="ECO:0007669"/>
    <property type="project" value="InterPro"/>
</dbReference>
<reference evidence="1" key="1">
    <citation type="submission" date="2020-08" db="EMBL/GenBank/DDBJ databases">
        <title>Lewinella bacteria from marine environments.</title>
        <authorList>
            <person name="Zhong Y."/>
        </authorList>
    </citation>
    <scope>NUCLEOTIDE SEQUENCE</scope>
    <source>
        <strain evidence="1">KCTC 42187</strain>
    </source>
</reference>
<dbReference type="EMBL" id="JACSIT010000037">
    <property type="protein sequence ID" value="MBC6992734.1"/>
    <property type="molecule type" value="Genomic_DNA"/>
</dbReference>
<dbReference type="RefSeq" id="WP_187464873.1">
    <property type="nucleotide sequence ID" value="NZ_JACSIT010000037.1"/>
</dbReference>
<name>A0A923PK12_9BACT</name>
<dbReference type="PANTHER" id="PTHR33639">
    <property type="entry name" value="THIOL-DISULFIDE OXIDOREDUCTASE DCC"/>
    <property type="match status" value="1"/>
</dbReference>
<dbReference type="InterPro" id="IPR052927">
    <property type="entry name" value="DCC_oxidoreductase"/>
</dbReference>
<dbReference type="PANTHER" id="PTHR33639:SF2">
    <property type="entry name" value="DUF393 DOMAIN-CONTAINING PROTEIN"/>
    <property type="match status" value="1"/>
</dbReference>